<feature type="transmembrane region" description="Helical" evidence="8">
    <location>
        <begin position="368"/>
        <end position="389"/>
    </location>
</feature>
<dbReference type="SUPFAM" id="SSF103473">
    <property type="entry name" value="MFS general substrate transporter"/>
    <property type="match status" value="1"/>
</dbReference>
<dbReference type="GO" id="GO:1990961">
    <property type="term" value="P:xenobiotic detoxification by transmembrane export across the plasma membrane"/>
    <property type="evidence" value="ECO:0007669"/>
    <property type="project" value="InterPro"/>
</dbReference>
<evidence type="ECO:0000259" key="9">
    <source>
        <dbReference type="PROSITE" id="PS50850"/>
    </source>
</evidence>
<dbReference type="InterPro" id="IPR036259">
    <property type="entry name" value="MFS_trans_sf"/>
</dbReference>
<dbReference type="PANTHER" id="PTHR23502">
    <property type="entry name" value="MAJOR FACILITATOR SUPERFAMILY"/>
    <property type="match status" value="1"/>
</dbReference>
<organism evidence="10 11">
    <name type="scientific">Saccharopolyspora rhizosphaerae</name>
    <dbReference type="NCBI Taxonomy" id="2492662"/>
    <lineage>
        <taxon>Bacteria</taxon>
        <taxon>Bacillati</taxon>
        <taxon>Actinomycetota</taxon>
        <taxon>Actinomycetes</taxon>
        <taxon>Pseudonocardiales</taxon>
        <taxon>Pseudonocardiaceae</taxon>
        <taxon>Saccharopolyspora</taxon>
    </lineage>
</organism>
<gene>
    <name evidence="10" type="ORF">EIL87_05315</name>
</gene>
<feature type="transmembrane region" description="Helical" evidence="8">
    <location>
        <begin position="251"/>
        <end position="272"/>
    </location>
</feature>
<feature type="transmembrane region" description="Helical" evidence="8">
    <location>
        <begin position="9"/>
        <end position="27"/>
    </location>
</feature>
<feature type="transmembrane region" description="Helical" evidence="8">
    <location>
        <begin position="76"/>
        <end position="98"/>
    </location>
</feature>
<sequence>MAEPSRAKYALILGGMSAFGPLSMGMYLPALPAISGDLHAGASQVQLSLLACTTGLALGQLVMGPLSDTYGRRRPLLVGVVLYALASLACALAPSAYALAALRLVQGLGGAAGIVIARAVVRDLFSGVALAKFFSLLMLVNGVVPVLAPVVGGQLLHVTSWRGVFVTLCAIGAALLVAAVFALPETLPRERRQPGSLPQTLRTFGGLLRDRTFLGFALSAALAFAAMFAYISGSSFVLQDVHHLSPQQFSLVFGVNSIGIVTMGQVNGLLVGKVDSRRLLAIGLGGNALGGVAVFASTALGLGLPALLPALFLTVASIGLVFPNATALALSSHRETAGSASALLGVLQFLIGGLVSPLVGIAGSDTAVPMGVVVGALSLSAVLVFATFARRPVERELTRPERRSG</sequence>
<feature type="transmembrane region" description="Helical" evidence="8">
    <location>
        <begin position="342"/>
        <end position="362"/>
    </location>
</feature>
<evidence type="ECO:0000256" key="6">
    <source>
        <dbReference type="ARBA" id="ARBA00022989"/>
    </source>
</evidence>
<feature type="transmembrane region" description="Helical" evidence="8">
    <location>
        <begin position="133"/>
        <end position="152"/>
    </location>
</feature>
<dbReference type="RefSeq" id="WP_125089033.1">
    <property type="nucleotide sequence ID" value="NZ_RSAA01000005.1"/>
</dbReference>
<dbReference type="GO" id="GO:0005886">
    <property type="term" value="C:plasma membrane"/>
    <property type="evidence" value="ECO:0007669"/>
    <property type="project" value="UniProtKB-SubCell"/>
</dbReference>
<dbReference type="GO" id="GO:0042910">
    <property type="term" value="F:xenobiotic transmembrane transporter activity"/>
    <property type="evidence" value="ECO:0007669"/>
    <property type="project" value="InterPro"/>
</dbReference>
<evidence type="ECO:0000313" key="11">
    <source>
        <dbReference type="Proteomes" id="UP000274515"/>
    </source>
</evidence>
<comment type="similarity">
    <text evidence="2">Belongs to the major facilitator superfamily. Bcr/CmlA family.</text>
</comment>
<keyword evidence="3" id="KW-0813">Transport</keyword>
<keyword evidence="7 8" id="KW-0472">Membrane</keyword>
<dbReference type="InterPro" id="IPR004812">
    <property type="entry name" value="Efflux_drug-R_Bcr/CmlA"/>
</dbReference>
<feature type="transmembrane region" description="Helical" evidence="8">
    <location>
        <begin position="164"/>
        <end position="183"/>
    </location>
</feature>
<dbReference type="FunFam" id="1.20.1720.10:FF:000005">
    <property type="entry name" value="Bcr/CflA family efflux transporter"/>
    <property type="match status" value="1"/>
</dbReference>
<dbReference type="Pfam" id="PF07690">
    <property type="entry name" value="MFS_1"/>
    <property type="match status" value="1"/>
</dbReference>
<dbReference type="AlphaFoldDB" id="A0A3R8P2Y5"/>
<reference evidence="10 11" key="1">
    <citation type="submission" date="2018-11" db="EMBL/GenBank/DDBJ databases">
        <title>Saccharopolyspora rhizosphaerae sp. nov., an actinomycete isolated from rhizosphere soil in Thailand.</title>
        <authorList>
            <person name="Intra B."/>
            <person name="Euanorasetr J."/>
            <person name="Take A."/>
            <person name="Inahashi Y."/>
            <person name="Mori M."/>
            <person name="Panbangred W."/>
            <person name="Matsumoto A."/>
        </authorList>
    </citation>
    <scope>NUCLEOTIDE SEQUENCE [LARGE SCALE GENOMIC DNA]</scope>
    <source>
        <strain evidence="10 11">H219</strain>
    </source>
</reference>
<keyword evidence="4" id="KW-1003">Cell membrane</keyword>
<feature type="transmembrane region" description="Helical" evidence="8">
    <location>
        <begin position="104"/>
        <end position="121"/>
    </location>
</feature>
<dbReference type="OrthoDB" id="9814303at2"/>
<dbReference type="InterPro" id="IPR020846">
    <property type="entry name" value="MFS_dom"/>
</dbReference>
<comment type="caution">
    <text evidence="10">The sequence shown here is derived from an EMBL/GenBank/DDBJ whole genome shotgun (WGS) entry which is preliminary data.</text>
</comment>
<feature type="transmembrane region" description="Helical" evidence="8">
    <location>
        <begin position="212"/>
        <end position="231"/>
    </location>
</feature>
<evidence type="ECO:0000256" key="8">
    <source>
        <dbReference type="SAM" id="Phobius"/>
    </source>
</evidence>
<evidence type="ECO:0000256" key="4">
    <source>
        <dbReference type="ARBA" id="ARBA00022475"/>
    </source>
</evidence>
<name>A0A3R8P2Y5_9PSEU</name>
<dbReference type="PROSITE" id="PS50850">
    <property type="entry name" value="MFS"/>
    <property type="match status" value="1"/>
</dbReference>
<evidence type="ECO:0000256" key="3">
    <source>
        <dbReference type="ARBA" id="ARBA00022448"/>
    </source>
</evidence>
<dbReference type="InterPro" id="IPR011701">
    <property type="entry name" value="MFS"/>
</dbReference>
<feature type="transmembrane region" description="Helical" evidence="8">
    <location>
        <begin position="306"/>
        <end position="330"/>
    </location>
</feature>
<dbReference type="CDD" id="cd17320">
    <property type="entry name" value="MFS_MdfA_MDR_like"/>
    <property type="match status" value="1"/>
</dbReference>
<dbReference type="NCBIfam" id="TIGR00710">
    <property type="entry name" value="efflux_Bcr_CflA"/>
    <property type="match status" value="1"/>
</dbReference>
<accession>A0A3R8P2Y5</accession>
<keyword evidence="11" id="KW-1185">Reference proteome</keyword>
<dbReference type="Gene3D" id="1.20.1720.10">
    <property type="entry name" value="Multidrug resistance protein D"/>
    <property type="match status" value="1"/>
</dbReference>
<evidence type="ECO:0000256" key="2">
    <source>
        <dbReference type="ARBA" id="ARBA00006236"/>
    </source>
</evidence>
<protein>
    <submittedName>
        <fullName evidence="10">Bcr/CflA family efflux MFS transporter</fullName>
    </submittedName>
</protein>
<dbReference type="Proteomes" id="UP000274515">
    <property type="component" value="Unassembled WGS sequence"/>
</dbReference>
<dbReference type="PANTHER" id="PTHR23502:SF132">
    <property type="entry name" value="POLYAMINE TRANSPORTER 2-RELATED"/>
    <property type="match status" value="1"/>
</dbReference>
<feature type="transmembrane region" description="Helical" evidence="8">
    <location>
        <begin position="47"/>
        <end position="64"/>
    </location>
</feature>
<evidence type="ECO:0000256" key="7">
    <source>
        <dbReference type="ARBA" id="ARBA00023136"/>
    </source>
</evidence>
<evidence type="ECO:0000313" key="10">
    <source>
        <dbReference type="EMBL" id="RRO18925.1"/>
    </source>
</evidence>
<keyword evidence="6 8" id="KW-1133">Transmembrane helix</keyword>
<dbReference type="EMBL" id="RSAA01000005">
    <property type="protein sequence ID" value="RRO18925.1"/>
    <property type="molecule type" value="Genomic_DNA"/>
</dbReference>
<feature type="transmembrane region" description="Helical" evidence="8">
    <location>
        <begin position="279"/>
        <end position="300"/>
    </location>
</feature>
<evidence type="ECO:0000256" key="1">
    <source>
        <dbReference type="ARBA" id="ARBA00004651"/>
    </source>
</evidence>
<proteinExistence type="inferred from homology"/>
<comment type="subcellular location">
    <subcellularLocation>
        <location evidence="1">Cell membrane</location>
        <topology evidence="1">Multi-pass membrane protein</topology>
    </subcellularLocation>
</comment>
<evidence type="ECO:0000256" key="5">
    <source>
        <dbReference type="ARBA" id="ARBA00022692"/>
    </source>
</evidence>
<feature type="domain" description="Major facilitator superfamily (MFS) profile" evidence="9">
    <location>
        <begin position="9"/>
        <end position="393"/>
    </location>
</feature>
<keyword evidence="5 8" id="KW-0812">Transmembrane</keyword>